<evidence type="ECO:0000313" key="1">
    <source>
        <dbReference type="EMBL" id="QPL04566.1"/>
    </source>
</evidence>
<dbReference type="EMBL" id="CP063989">
    <property type="protein sequence ID" value="QPL04566.1"/>
    <property type="molecule type" value="Genomic_DNA"/>
</dbReference>
<sequence length="161" mass="16819">MTTLLIVLGIGVGALQAYVTFRGFGPPADLTQFEPDHRDQRIMLAPPDSVLDAYRRGAEATPGMQVVSVKNNHLVIDARPSVLVMDGDYGSTVCVSVQAAASGNGGEAAAVGEGPRTVVTVESMPKTAWVGRVALAGSAFVAKERALRMAAKRLGGINEEL</sequence>
<gene>
    <name evidence="1" type="ORF">ID810_07080</name>
</gene>
<dbReference type="AlphaFoldDB" id="A0A7T0PUU8"/>
<proteinExistence type="predicted"/>
<evidence type="ECO:0000313" key="2">
    <source>
        <dbReference type="Proteomes" id="UP000594637"/>
    </source>
</evidence>
<keyword evidence="2" id="KW-1185">Reference proteome</keyword>
<dbReference type="KEGG" id="arep:ID810_07080"/>
<name>A0A7T0PUU8_9ACTO</name>
<accession>A0A7T0PUU8</accession>
<dbReference type="RefSeq" id="WP_166854842.1">
    <property type="nucleotide sequence ID" value="NZ_CP063989.1"/>
</dbReference>
<reference evidence="1 2" key="1">
    <citation type="submission" date="2020-11" db="EMBL/GenBank/DDBJ databases">
        <title>Actinomyces sp. ZJ750.</title>
        <authorList>
            <person name="Zhou J."/>
        </authorList>
    </citation>
    <scope>NUCLEOTIDE SEQUENCE [LARGE SCALE GENOMIC DNA]</scope>
    <source>
        <strain evidence="1 2">ZJ750</strain>
    </source>
</reference>
<organism evidence="1 2">
    <name type="scientific">Actinomyces respiraculi</name>
    <dbReference type="NCBI Taxonomy" id="2744574"/>
    <lineage>
        <taxon>Bacteria</taxon>
        <taxon>Bacillati</taxon>
        <taxon>Actinomycetota</taxon>
        <taxon>Actinomycetes</taxon>
        <taxon>Actinomycetales</taxon>
        <taxon>Actinomycetaceae</taxon>
        <taxon>Actinomyces</taxon>
    </lineage>
</organism>
<dbReference type="Proteomes" id="UP000594637">
    <property type="component" value="Chromosome"/>
</dbReference>
<protein>
    <submittedName>
        <fullName evidence="1">Uncharacterized protein</fullName>
    </submittedName>
</protein>